<dbReference type="InterPro" id="IPR009679">
    <property type="entry name" value="Phage_186_CII-like"/>
</dbReference>
<dbReference type="GO" id="GO:0003677">
    <property type="term" value="F:DNA binding"/>
    <property type="evidence" value="ECO:0007669"/>
    <property type="project" value="InterPro"/>
</dbReference>
<dbReference type="OrthoDB" id="5456084at2"/>
<comment type="caution">
    <text evidence="1">The sequence shown here is derived from an EMBL/GenBank/DDBJ whole genome shotgun (WGS) entry which is preliminary data.</text>
</comment>
<dbReference type="EMBL" id="AECZ01000001">
    <property type="protein sequence ID" value="EFL52986.1"/>
    <property type="molecule type" value="Genomic_DNA"/>
</dbReference>
<evidence type="ECO:0000313" key="1">
    <source>
        <dbReference type="EMBL" id="EFL52986.1"/>
    </source>
</evidence>
<sequence length="150" mass="16445">MPRHEYPSLTPILHALVKRAPSGIGAQTIANMLGWHYPTMMSELSGQPGHKCGVDRLLPVMDITDSDEPLHFLAREMGGVFVRLPSIEDGDDPVQQQCLVAVKEFGELIAACADALADNTIKPDERIRIRREGYEAVAAIMALLKLVEAD</sequence>
<keyword evidence="2" id="KW-1185">Reference proteome</keyword>
<reference evidence="1 2" key="1">
    <citation type="submission" date="2010-08" db="EMBL/GenBank/DDBJ databases">
        <title>The draft genome of Desulfovibrio fructosovorans JJ.</title>
        <authorList>
            <consortium name="US DOE Joint Genome Institute (JGI-PGF)"/>
            <person name="Lucas S."/>
            <person name="Copeland A."/>
            <person name="Lapidus A."/>
            <person name="Cheng J.-F."/>
            <person name="Bruce D."/>
            <person name="Goodwin L."/>
            <person name="Pitluck S."/>
            <person name="Land M.L."/>
            <person name="Hauser L."/>
            <person name="Chang Y.-J."/>
            <person name="Jeffries C."/>
            <person name="Wall J.D."/>
            <person name="Stahl D.A."/>
            <person name="Arkin A.P."/>
            <person name="Dehal P."/>
            <person name="Stolyar S.M."/>
            <person name="Hazen T.C."/>
            <person name="Woyke T.J."/>
        </authorList>
    </citation>
    <scope>NUCLEOTIDE SEQUENCE [LARGE SCALE GENOMIC DNA]</scope>
    <source>
        <strain evidence="1 2">JJ</strain>
    </source>
</reference>
<organism evidence="1 2">
    <name type="scientific">Solidesulfovibrio fructosivorans JJ]</name>
    <dbReference type="NCBI Taxonomy" id="596151"/>
    <lineage>
        <taxon>Bacteria</taxon>
        <taxon>Pseudomonadati</taxon>
        <taxon>Thermodesulfobacteriota</taxon>
        <taxon>Desulfovibrionia</taxon>
        <taxon>Desulfovibrionales</taxon>
        <taxon>Desulfovibrionaceae</taxon>
        <taxon>Solidesulfovibrio</taxon>
    </lineage>
</organism>
<dbReference type="Proteomes" id="UP000006250">
    <property type="component" value="Unassembled WGS sequence"/>
</dbReference>
<name>E1JQY5_SOLFR</name>
<accession>E1JQY5</accession>
<dbReference type="eggNOG" id="ENOG5031GAC">
    <property type="taxonomic scope" value="Bacteria"/>
</dbReference>
<evidence type="ECO:0000313" key="2">
    <source>
        <dbReference type="Proteomes" id="UP000006250"/>
    </source>
</evidence>
<dbReference type="RefSeq" id="WP_005989953.1">
    <property type="nucleotide sequence ID" value="NZ_AECZ01000001.1"/>
</dbReference>
<dbReference type="AlphaFoldDB" id="E1JQY5"/>
<gene>
    <name evidence="1" type="ORF">DesfrDRAFT_0034</name>
</gene>
<proteinExistence type="predicted"/>
<protein>
    <submittedName>
        <fullName evidence="1">Transcriptional regulator CII, putative</fullName>
    </submittedName>
</protein>
<dbReference type="STRING" id="596151.DesfrDRAFT_0034"/>
<dbReference type="Pfam" id="PF06892">
    <property type="entry name" value="Phage_CP76"/>
    <property type="match status" value="1"/>
</dbReference>